<comment type="caution">
    <text evidence="11">The sequence shown here is derived from an EMBL/GenBank/DDBJ whole genome shotgun (WGS) entry which is preliminary data.</text>
</comment>
<dbReference type="EC" id="2.3.2.30" evidence="7"/>
<accession>A0A917YGT8</accession>
<evidence type="ECO:0000256" key="1">
    <source>
        <dbReference type="ARBA" id="ARBA00005189"/>
    </source>
</evidence>
<protein>
    <recommendedName>
        <fullName evidence="8">L-ornithine N(alpha)-acyltransferase</fullName>
        <ecNumber evidence="7">2.3.2.30</ecNumber>
    </recommendedName>
</protein>
<evidence type="ECO:0000256" key="4">
    <source>
        <dbReference type="ARBA" id="ARBA00023098"/>
    </source>
</evidence>
<dbReference type="InterPro" id="IPR052351">
    <property type="entry name" value="Ornithine_N-alpha-AT"/>
</dbReference>
<comment type="catalytic activity">
    <reaction evidence="10">
        <text>a (3R)-hydroxyacyl-[ACP] + L-ornithine = a lyso-ornithine lipid + holo-[ACP] + H(+)</text>
        <dbReference type="Rhea" id="RHEA:20633"/>
        <dbReference type="Rhea" id="RHEA-COMP:9685"/>
        <dbReference type="Rhea" id="RHEA-COMP:9945"/>
        <dbReference type="ChEBI" id="CHEBI:15378"/>
        <dbReference type="ChEBI" id="CHEBI:46911"/>
        <dbReference type="ChEBI" id="CHEBI:64479"/>
        <dbReference type="ChEBI" id="CHEBI:78827"/>
        <dbReference type="ChEBI" id="CHEBI:138482"/>
        <dbReference type="EC" id="2.3.2.30"/>
    </reaction>
    <physiologicalReaction direction="left-to-right" evidence="10">
        <dbReference type="Rhea" id="RHEA:20634"/>
    </physiologicalReaction>
</comment>
<evidence type="ECO:0000256" key="2">
    <source>
        <dbReference type="ARBA" id="ARBA00022516"/>
    </source>
</evidence>
<dbReference type="RefSeq" id="WP_188781558.1">
    <property type="nucleotide sequence ID" value="NZ_BMLP01000001.1"/>
</dbReference>
<keyword evidence="5 11" id="KW-0012">Acyltransferase</keyword>
<dbReference type="InterPro" id="IPR016181">
    <property type="entry name" value="Acyl_CoA_acyltransferase"/>
</dbReference>
<gene>
    <name evidence="11" type="ORF">GCM10010991_04740</name>
</gene>
<evidence type="ECO:0000313" key="12">
    <source>
        <dbReference type="Proteomes" id="UP000598196"/>
    </source>
</evidence>
<dbReference type="PANTHER" id="PTHR37323">
    <property type="entry name" value="GCN5-RELATED N-ACETYLTRANSFERASE"/>
    <property type="match status" value="1"/>
</dbReference>
<name>A0A917YGT8_9RHOB</name>
<dbReference type="AlphaFoldDB" id="A0A917YGT8"/>
<comment type="similarity">
    <text evidence="6">Belongs to the acetyltransferase family. OlsB subfamily.</text>
</comment>
<organism evidence="11 12">
    <name type="scientific">Gemmobacter aquaticus</name>
    <dbReference type="NCBI Taxonomy" id="490185"/>
    <lineage>
        <taxon>Bacteria</taxon>
        <taxon>Pseudomonadati</taxon>
        <taxon>Pseudomonadota</taxon>
        <taxon>Alphaproteobacteria</taxon>
        <taxon>Rhodobacterales</taxon>
        <taxon>Paracoccaceae</taxon>
        <taxon>Gemmobacter</taxon>
    </lineage>
</organism>
<keyword evidence="2" id="KW-0444">Lipid biosynthesis</keyword>
<sequence length="246" mass="27134">MESLHRGRYRARLAGSAEDVARAQALRHLCFHRRAGSDADDFDSTCLHVLVEDRESGDLVCCYRLMVLAEGEAIGRSYSAQYYDLSQLVQFRGPLVEMGRFCVAPGQPDPDILRLAWGMMTRIVDGHGARLLFGCASFAGTDADAHAEAFSLLRQSHLAPRRWLPRVKAPRVFRFAQALAARPADARRGFLAMPPLLRTYLGMGGWVSDHAVIDEAMNTLHVFTGVEVSAIPEARARALRNVAQGA</sequence>
<evidence type="ECO:0000256" key="8">
    <source>
        <dbReference type="ARBA" id="ARBA00039866"/>
    </source>
</evidence>
<keyword evidence="3" id="KW-0808">Transferase</keyword>
<evidence type="ECO:0000256" key="6">
    <source>
        <dbReference type="ARBA" id="ARBA00038095"/>
    </source>
</evidence>
<dbReference type="Gene3D" id="3.40.630.30">
    <property type="match status" value="1"/>
</dbReference>
<evidence type="ECO:0000256" key="9">
    <source>
        <dbReference type="ARBA" id="ARBA00045724"/>
    </source>
</evidence>
<keyword evidence="12" id="KW-1185">Reference proteome</keyword>
<reference evidence="11 12" key="1">
    <citation type="journal article" date="2014" name="Int. J. Syst. Evol. Microbiol.">
        <title>Complete genome sequence of Corynebacterium casei LMG S-19264T (=DSM 44701T), isolated from a smear-ripened cheese.</title>
        <authorList>
            <consortium name="US DOE Joint Genome Institute (JGI-PGF)"/>
            <person name="Walter F."/>
            <person name="Albersmeier A."/>
            <person name="Kalinowski J."/>
            <person name="Ruckert C."/>
        </authorList>
    </citation>
    <scope>NUCLEOTIDE SEQUENCE [LARGE SCALE GENOMIC DNA]</scope>
    <source>
        <strain evidence="11 12">CGMCC 1.7029</strain>
    </source>
</reference>
<comment type="pathway">
    <text evidence="1">Lipid metabolism.</text>
</comment>
<evidence type="ECO:0000256" key="3">
    <source>
        <dbReference type="ARBA" id="ARBA00022679"/>
    </source>
</evidence>
<dbReference type="GO" id="GO:0006629">
    <property type="term" value="P:lipid metabolic process"/>
    <property type="evidence" value="ECO:0007669"/>
    <property type="project" value="UniProtKB-KW"/>
</dbReference>
<evidence type="ECO:0000256" key="10">
    <source>
        <dbReference type="ARBA" id="ARBA00047785"/>
    </source>
</evidence>
<keyword evidence="4" id="KW-0443">Lipid metabolism</keyword>
<dbReference type="Proteomes" id="UP000598196">
    <property type="component" value="Unassembled WGS sequence"/>
</dbReference>
<comment type="function">
    <text evidence="9">Catalyzes the first step in the biosynthesis of ornithine lipids, which are phosphorus-free membrane lipids. Catalyzes the 3-hydroxyacyl-acyl carrier protein-dependent acylation of ornithine to form lyso-ornithine lipid (LOL).</text>
</comment>
<dbReference type="GO" id="GO:0043810">
    <property type="term" value="F:ornithine-acyl [acyl carrier protein] N-acyltransferase activity"/>
    <property type="evidence" value="ECO:0007669"/>
    <property type="project" value="UniProtKB-EC"/>
</dbReference>
<proteinExistence type="inferred from homology"/>
<dbReference type="SUPFAM" id="SSF55729">
    <property type="entry name" value="Acyl-CoA N-acyltransferases (Nat)"/>
    <property type="match status" value="1"/>
</dbReference>
<evidence type="ECO:0000256" key="5">
    <source>
        <dbReference type="ARBA" id="ARBA00023315"/>
    </source>
</evidence>
<dbReference type="EMBL" id="BMLP01000001">
    <property type="protein sequence ID" value="GGO25270.1"/>
    <property type="molecule type" value="Genomic_DNA"/>
</dbReference>
<dbReference type="PANTHER" id="PTHR37323:SF1">
    <property type="entry name" value="L-ORNITHINE N(ALPHA)-ACYLTRANSFERASE"/>
    <property type="match status" value="1"/>
</dbReference>
<evidence type="ECO:0000256" key="7">
    <source>
        <dbReference type="ARBA" id="ARBA00039058"/>
    </source>
</evidence>
<evidence type="ECO:0000313" key="11">
    <source>
        <dbReference type="EMBL" id="GGO25270.1"/>
    </source>
</evidence>
<dbReference type="Pfam" id="PF13444">
    <property type="entry name" value="Acetyltransf_5"/>
    <property type="match status" value="1"/>
</dbReference>